<feature type="compositionally biased region" description="Low complexity" evidence="1">
    <location>
        <begin position="202"/>
        <end position="217"/>
    </location>
</feature>
<feature type="compositionally biased region" description="Polar residues" evidence="1">
    <location>
        <begin position="15"/>
        <end position="24"/>
    </location>
</feature>
<accession>A0AAV7UCD8</accession>
<dbReference type="AlphaFoldDB" id="A0AAV7UCD8"/>
<feature type="compositionally biased region" description="Low complexity" evidence="1">
    <location>
        <begin position="50"/>
        <end position="59"/>
    </location>
</feature>
<sequence>MTTDQAARPKRQKSRAQQWYNPPTDQHRRASRAPQLAPRMAPPGSPGPNPAGAAPRSGPVVEPFTSTRQDGQPIRPATPQQGPPSSTGHRRAVSASASAVRPRKRAAGSPASQHPPQGGRTATGRDRPPIHTGPPTPPEPRADQPQPRKLQRPQCTGVAGNRGPIRPPIRTPRETPHLQQAAGPQQATPSTSPGRPAWPGKPAAARPQPSSPAQARPFTSPRMFARRRSGPYLPPQRPAALTPLQFRPAGKA</sequence>
<feature type="compositionally biased region" description="Polar residues" evidence="1">
    <location>
        <begin position="78"/>
        <end position="87"/>
    </location>
</feature>
<organism evidence="2 3">
    <name type="scientific">Pleurodeles waltl</name>
    <name type="common">Iberian ribbed newt</name>
    <dbReference type="NCBI Taxonomy" id="8319"/>
    <lineage>
        <taxon>Eukaryota</taxon>
        <taxon>Metazoa</taxon>
        <taxon>Chordata</taxon>
        <taxon>Craniata</taxon>
        <taxon>Vertebrata</taxon>
        <taxon>Euteleostomi</taxon>
        <taxon>Amphibia</taxon>
        <taxon>Batrachia</taxon>
        <taxon>Caudata</taxon>
        <taxon>Salamandroidea</taxon>
        <taxon>Salamandridae</taxon>
        <taxon>Pleurodelinae</taxon>
        <taxon>Pleurodeles</taxon>
    </lineage>
</organism>
<protein>
    <submittedName>
        <fullName evidence="2">Uncharacterized protein</fullName>
    </submittedName>
</protein>
<keyword evidence="3" id="KW-1185">Reference proteome</keyword>
<dbReference type="EMBL" id="JANPWB010000005">
    <property type="protein sequence ID" value="KAJ1186603.1"/>
    <property type="molecule type" value="Genomic_DNA"/>
</dbReference>
<evidence type="ECO:0000256" key="1">
    <source>
        <dbReference type="SAM" id="MobiDB-lite"/>
    </source>
</evidence>
<feature type="compositionally biased region" description="Pro residues" evidence="1">
    <location>
        <begin position="40"/>
        <end position="49"/>
    </location>
</feature>
<reference evidence="2" key="1">
    <citation type="journal article" date="2022" name="bioRxiv">
        <title>Sequencing and chromosome-scale assembly of the giantPleurodeles waltlgenome.</title>
        <authorList>
            <person name="Brown T."/>
            <person name="Elewa A."/>
            <person name="Iarovenko S."/>
            <person name="Subramanian E."/>
            <person name="Araus A.J."/>
            <person name="Petzold A."/>
            <person name="Susuki M."/>
            <person name="Suzuki K.-i.T."/>
            <person name="Hayashi T."/>
            <person name="Toyoda A."/>
            <person name="Oliveira C."/>
            <person name="Osipova E."/>
            <person name="Leigh N.D."/>
            <person name="Simon A."/>
            <person name="Yun M.H."/>
        </authorList>
    </citation>
    <scope>NUCLEOTIDE SEQUENCE</scope>
    <source>
        <strain evidence="2">20211129_DDA</strain>
        <tissue evidence="2">Liver</tissue>
    </source>
</reference>
<proteinExistence type="predicted"/>
<evidence type="ECO:0000313" key="2">
    <source>
        <dbReference type="EMBL" id="KAJ1186603.1"/>
    </source>
</evidence>
<feature type="compositionally biased region" description="Polar residues" evidence="1">
    <location>
        <begin position="182"/>
        <end position="193"/>
    </location>
</feature>
<gene>
    <name evidence="2" type="ORF">NDU88_003384</name>
</gene>
<feature type="region of interest" description="Disordered" evidence="1">
    <location>
        <begin position="1"/>
        <end position="252"/>
    </location>
</feature>
<dbReference type="Proteomes" id="UP001066276">
    <property type="component" value="Chromosome 3_1"/>
</dbReference>
<comment type="caution">
    <text evidence="2">The sequence shown here is derived from an EMBL/GenBank/DDBJ whole genome shotgun (WGS) entry which is preliminary data.</text>
</comment>
<name>A0AAV7UCD8_PLEWA</name>
<evidence type="ECO:0000313" key="3">
    <source>
        <dbReference type="Proteomes" id="UP001066276"/>
    </source>
</evidence>